<dbReference type="EMBL" id="JAVIXS010000017">
    <property type="protein sequence ID" value="MDR4954008.1"/>
    <property type="molecule type" value="Genomic_DNA"/>
</dbReference>
<comment type="caution">
    <text evidence="1">The sequence shown here is derived from an EMBL/GenBank/DDBJ whole genome shotgun (WGS) entry which is preliminary data.</text>
</comment>
<evidence type="ECO:0000313" key="2">
    <source>
        <dbReference type="Proteomes" id="UP001260959"/>
    </source>
</evidence>
<proteinExistence type="predicted"/>
<dbReference type="Gene3D" id="3.60.10.10">
    <property type="entry name" value="Endonuclease/exonuclease/phosphatase"/>
    <property type="match status" value="1"/>
</dbReference>
<dbReference type="SUPFAM" id="SSF56219">
    <property type="entry name" value="DNase I-like"/>
    <property type="match status" value="1"/>
</dbReference>
<name>A0ABU1E864_9FLAO</name>
<dbReference type="InterPro" id="IPR036691">
    <property type="entry name" value="Endo/exonu/phosph_ase_sf"/>
</dbReference>
<keyword evidence="2" id="KW-1185">Reference proteome</keyword>
<protein>
    <recommendedName>
        <fullName evidence="3">Endonuclease/exonuclease/phosphatase family protein</fullName>
    </recommendedName>
</protein>
<gene>
    <name evidence="1" type="ORF">REB14_17650</name>
</gene>
<dbReference type="Proteomes" id="UP001260959">
    <property type="component" value="Unassembled WGS sequence"/>
</dbReference>
<accession>A0ABU1E864</accession>
<evidence type="ECO:0008006" key="3">
    <source>
        <dbReference type="Google" id="ProtNLM"/>
    </source>
</evidence>
<organism evidence="1 2">
    <name type="scientific">Chryseobacterium metallicongregator</name>
    <dbReference type="NCBI Taxonomy" id="3073042"/>
    <lineage>
        <taxon>Bacteria</taxon>
        <taxon>Pseudomonadati</taxon>
        <taxon>Bacteroidota</taxon>
        <taxon>Flavobacteriia</taxon>
        <taxon>Flavobacteriales</taxon>
        <taxon>Weeksellaceae</taxon>
        <taxon>Chryseobacterium group</taxon>
        <taxon>Chryseobacterium</taxon>
    </lineage>
</organism>
<dbReference type="RefSeq" id="WP_309522857.1">
    <property type="nucleotide sequence ID" value="NZ_JAVIXS010000017.1"/>
</dbReference>
<evidence type="ECO:0000313" key="1">
    <source>
        <dbReference type="EMBL" id="MDR4954008.1"/>
    </source>
</evidence>
<reference evidence="1 2" key="1">
    <citation type="submission" date="2023-08" db="EMBL/GenBank/DDBJ databases">
        <authorList>
            <person name="Maltman C."/>
        </authorList>
    </citation>
    <scope>NUCLEOTIDE SEQUENCE [LARGE SCALE GENOMIC DNA]</scope>
    <source>
        <strain evidence="1 2">ES2</strain>
    </source>
</reference>
<sequence length="262" mass="30796">MKLIFWNTKKINNFRIIMSILNDESPDFLFLAEFNYNELNPYISELNSINYEHFLNPGCDKILIIKKKEIVDIDLSLQHTDYSAIYIKSIDIYIISVHMPSQLNYGLDALKHNLSEFKFQFENHIGNSEQKSILLIGDFNVNPFESPIVNYDGLSATNTTNFSAIKVFRGQENHIYYNPTWKLYTNINFPGTFRKTRPSNSSFDVIDHHYLDQVIISHKFLKRINNEQINTVLQTTEFNIFDLTLNKIIHSDHLPIKYEFQL</sequence>